<reference evidence="1" key="1">
    <citation type="submission" date="2023-04" db="EMBL/GenBank/DDBJ databases">
        <title>Draft Genome sequencing of Naganishia species isolated from polar environments using Oxford Nanopore Technology.</title>
        <authorList>
            <person name="Leo P."/>
            <person name="Venkateswaran K."/>
        </authorList>
    </citation>
    <scope>NUCLEOTIDE SEQUENCE</scope>
    <source>
        <strain evidence="1">MNA-CCFEE 5262</strain>
    </source>
</reference>
<protein>
    <submittedName>
        <fullName evidence="1">Uncharacterized protein</fullName>
    </submittedName>
</protein>
<evidence type="ECO:0000313" key="1">
    <source>
        <dbReference type="EMBL" id="KAJ9110008.1"/>
    </source>
</evidence>
<dbReference type="Proteomes" id="UP001230649">
    <property type="component" value="Unassembled WGS sequence"/>
</dbReference>
<name>A0ACC2WEX8_9TREE</name>
<organism evidence="1 2">
    <name type="scientific">Naganishia adeliensis</name>
    <dbReference type="NCBI Taxonomy" id="92952"/>
    <lineage>
        <taxon>Eukaryota</taxon>
        <taxon>Fungi</taxon>
        <taxon>Dikarya</taxon>
        <taxon>Basidiomycota</taxon>
        <taxon>Agaricomycotina</taxon>
        <taxon>Tremellomycetes</taxon>
        <taxon>Filobasidiales</taxon>
        <taxon>Filobasidiaceae</taxon>
        <taxon>Naganishia</taxon>
    </lineage>
</organism>
<accession>A0ACC2WEX8</accession>
<evidence type="ECO:0000313" key="2">
    <source>
        <dbReference type="Proteomes" id="UP001230649"/>
    </source>
</evidence>
<keyword evidence="2" id="KW-1185">Reference proteome</keyword>
<sequence>MSGQYTDHPDRPSTVVFPHQTAQAVCFGIFIIGMITRRTLQLNFFSWKSWMKLSNTKILSIWIFIDSWLFLAFAGMLLFGVGTSTNT</sequence>
<gene>
    <name evidence="1" type="ORF">QFC20_003082</name>
</gene>
<dbReference type="EMBL" id="JASBWS010000026">
    <property type="protein sequence ID" value="KAJ9110008.1"/>
    <property type="molecule type" value="Genomic_DNA"/>
</dbReference>
<comment type="caution">
    <text evidence="1">The sequence shown here is derived from an EMBL/GenBank/DDBJ whole genome shotgun (WGS) entry which is preliminary data.</text>
</comment>
<proteinExistence type="predicted"/>